<dbReference type="Proteomes" id="UP000184603">
    <property type="component" value="Unassembled WGS sequence"/>
</dbReference>
<dbReference type="STRING" id="1121416.SAMN02745220_04454"/>
<organism evidence="1 2">
    <name type="scientific">Desulfopila aestuarii DSM 18488</name>
    <dbReference type="NCBI Taxonomy" id="1121416"/>
    <lineage>
        <taxon>Bacteria</taxon>
        <taxon>Pseudomonadati</taxon>
        <taxon>Thermodesulfobacteriota</taxon>
        <taxon>Desulfobulbia</taxon>
        <taxon>Desulfobulbales</taxon>
        <taxon>Desulfocapsaceae</taxon>
        <taxon>Desulfopila</taxon>
    </lineage>
</organism>
<dbReference type="Gene3D" id="1.20.1290.10">
    <property type="entry name" value="AhpD-like"/>
    <property type="match status" value="1"/>
</dbReference>
<dbReference type="EMBL" id="FRFE01000033">
    <property type="protein sequence ID" value="SHO52244.1"/>
    <property type="molecule type" value="Genomic_DNA"/>
</dbReference>
<protein>
    <recommendedName>
        <fullName evidence="3">Alkylhydroperoxidase AhpD family core domain-containing protein</fullName>
    </recommendedName>
</protein>
<dbReference type="OrthoDB" id="1683318at2"/>
<sequence>MDEKTDVLVALAAAVGANCIPCFDKLFERAWELGVKQEEIGAVVETANKVKTGASIFMKNAVNETLGINTESEQPCCSREKTTCC</sequence>
<name>A0A1M7YHZ2_9BACT</name>
<keyword evidence="2" id="KW-1185">Reference proteome</keyword>
<proteinExistence type="predicted"/>
<reference evidence="1 2" key="1">
    <citation type="submission" date="2016-12" db="EMBL/GenBank/DDBJ databases">
        <authorList>
            <person name="Song W.-J."/>
            <person name="Kurnit D.M."/>
        </authorList>
    </citation>
    <scope>NUCLEOTIDE SEQUENCE [LARGE SCALE GENOMIC DNA]</scope>
    <source>
        <strain evidence="1 2">DSM 18488</strain>
    </source>
</reference>
<dbReference type="AlphaFoldDB" id="A0A1M7YHZ2"/>
<evidence type="ECO:0000313" key="2">
    <source>
        <dbReference type="Proteomes" id="UP000184603"/>
    </source>
</evidence>
<dbReference type="RefSeq" id="WP_073615862.1">
    <property type="nucleotide sequence ID" value="NZ_FRFE01000033.1"/>
</dbReference>
<accession>A0A1M7YHZ2</accession>
<dbReference type="InterPro" id="IPR029032">
    <property type="entry name" value="AhpD-like"/>
</dbReference>
<gene>
    <name evidence="1" type="ORF">SAMN02745220_04454</name>
</gene>
<evidence type="ECO:0008006" key="3">
    <source>
        <dbReference type="Google" id="ProtNLM"/>
    </source>
</evidence>
<evidence type="ECO:0000313" key="1">
    <source>
        <dbReference type="EMBL" id="SHO52244.1"/>
    </source>
</evidence>
<dbReference type="SUPFAM" id="SSF69118">
    <property type="entry name" value="AhpD-like"/>
    <property type="match status" value="1"/>
</dbReference>